<protein>
    <submittedName>
        <fullName evidence="1">Uncharacterized protein</fullName>
    </submittedName>
</protein>
<dbReference type="Proteomes" id="UP001417504">
    <property type="component" value="Unassembled WGS sequence"/>
</dbReference>
<name>A0AAP0PED6_9MAGN</name>
<evidence type="ECO:0000313" key="1">
    <source>
        <dbReference type="EMBL" id="KAK9137620.1"/>
    </source>
</evidence>
<evidence type="ECO:0000313" key="2">
    <source>
        <dbReference type="Proteomes" id="UP001417504"/>
    </source>
</evidence>
<reference evidence="1 2" key="1">
    <citation type="submission" date="2024-01" db="EMBL/GenBank/DDBJ databases">
        <title>Genome assemblies of Stephania.</title>
        <authorList>
            <person name="Yang L."/>
        </authorList>
    </citation>
    <scope>NUCLEOTIDE SEQUENCE [LARGE SCALE GENOMIC DNA]</scope>
    <source>
        <strain evidence="1">QJT</strain>
        <tissue evidence="1">Leaf</tissue>
    </source>
</reference>
<gene>
    <name evidence="1" type="ORF">Sjap_008214</name>
</gene>
<proteinExistence type="predicted"/>
<dbReference type="AlphaFoldDB" id="A0AAP0PED6"/>
<dbReference type="InterPro" id="IPR023213">
    <property type="entry name" value="CAT-like_dom_sf"/>
</dbReference>
<keyword evidence="2" id="KW-1185">Reference proteome</keyword>
<sequence>MDKKWCEGWVRNFNSGNSQFLSTVGEFTRGATQPFIPPVWDRHLLTARNPPCVTHVHLEFTQIPNDFFPSLSTLIQHSFFFRLNELSTLRRQLPPHLAHPAPHWTSSPLSSGSAAPLL</sequence>
<organism evidence="1 2">
    <name type="scientific">Stephania japonica</name>
    <dbReference type="NCBI Taxonomy" id="461633"/>
    <lineage>
        <taxon>Eukaryota</taxon>
        <taxon>Viridiplantae</taxon>
        <taxon>Streptophyta</taxon>
        <taxon>Embryophyta</taxon>
        <taxon>Tracheophyta</taxon>
        <taxon>Spermatophyta</taxon>
        <taxon>Magnoliopsida</taxon>
        <taxon>Ranunculales</taxon>
        <taxon>Menispermaceae</taxon>
        <taxon>Menispermoideae</taxon>
        <taxon>Cissampelideae</taxon>
        <taxon>Stephania</taxon>
    </lineage>
</organism>
<comment type="caution">
    <text evidence="1">The sequence shown here is derived from an EMBL/GenBank/DDBJ whole genome shotgun (WGS) entry which is preliminary data.</text>
</comment>
<dbReference type="Gene3D" id="3.30.559.10">
    <property type="entry name" value="Chloramphenicol acetyltransferase-like domain"/>
    <property type="match status" value="1"/>
</dbReference>
<dbReference type="EMBL" id="JBBNAE010000003">
    <property type="protein sequence ID" value="KAK9137620.1"/>
    <property type="molecule type" value="Genomic_DNA"/>
</dbReference>
<accession>A0AAP0PED6</accession>